<dbReference type="Proteomes" id="UP000785679">
    <property type="component" value="Unassembled WGS sequence"/>
</dbReference>
<dbReference type="AlphaFoldDB" id="A0A8J8N9S1"/>
<keyword evidence="1" id="KW-0472">Membrane</keyword>
<accession>A0A8J8N9S1</accession>
<keyword evidence="3" id="KW-1185">Reference proteome</keyword>
<evidence type="ECO:0000313" key="2">
    <source>
        <dbReference type="EMBL" id="TNV70929.1"/>
    </source>
</evidence>
<feature type="transmembrane region" description="Helical" evidence="1">
    <location>
        <begin position="81"/>
        <end position="98"/>
    </location>
</feature>
<feature type="transmembrane region" description="Helical" evidence="1">
    <location>
        <begin position="192"/>
        <end position="215"/>
    </location>
</feature>
<evidence type="ECO:0000313" key="3">
    <source>
        <dbReference type="Proteomes" id="UP000785679"/>
    </source>
</evidence>
<sequence length="334" mass="35555">MRSSNPVLGRAFNQRGYAAFDPSTINSDPAALENLYNTPAASSLRTGRMTIDDVVTRTAIMFAVLVTVGAVAWSLDLGGGALLLGFLGGFALAMVNSFSKTVKPAMAIAYAAFQGLALGTISNMYNTMYDGIVSQAILVTLSAFAGMLFAFKSGRIRVTPKFTKVLMTALIGYLVLAVVSLVSSFITGTSIYSIGGLGLIIATGGMVLAAFFLILDFDSIQKGIAAGAPENESWRAAFGLMVTIVWLYLEVLRVLSILRGNDQLDLTNQRSSSRGFRLLTWGPSTFLVSGIRQTRINAIEKIAADAPNAVRYEQTSEIQPIMIGPKIIPASPAI</sequence>
<feature type="transmembrane region" description="Helical" evidence="1">
    <location>
        <begin position="236"/>
        <end position="258"/>
    </location>
</feature>
<gene>
    <name evidence="2" type="ORF">FGO68_gene15836</name>
</gene>
<organism evidence="2 3">
    <name type="scientific">Halteria grandinella</name>
    <dbReference type="NCBI Taxonomy" id="5974"/>
    <lineage>
        <taxon>Eukaryota</taxon>
        <taxon>Sar</taxon>
        <taxon>Alveolata</taxon>
        <taxon>Ciliophora</taxon>
        <taxon>Intramacronucleata</taxon>
        <taxon>Spirotrichea</taxon>
        <taxon>Stichotrichia</taxon>
        <taxon>Sporadotrichida</taxon>
        <taxon>Halteriidae</taxon>
        <taxon>Halteria</taxon>
    </lineage>
</organism>
<keyword evidence="1" id="KW-0812">Transmembrane</keyword>
<reference evidence="2" key="1">
    <citation type="submission" date="2019-06" db="EMBL/GenBank/DDBJ databases">
        <authorList>
            <person name="Zheng W."/>
        </authorList>
    </citation>
    <scope>NUCLEOTIDE SEQUENCE</scope>
    <source>
        <strain evidence="2">QDHG01</strain>
    </source>
</reference>
<dbReference type="EMBL" id="RRYP01031593">
    <property type="protein sequence ID" value="TNV70929.1"/>
    <property type="molecule type" value="Genomic_DNA"/>
</dbReference>
<evidence type="ECO:0008006" key="4">
    <source>
        <dbReference type="Google" id="ProtNLM"/>
    </source>
</evidence>
<feature type="transmembrane region" description="Helical" evidence="1">
    <location>
        <begin position="54"/>
        <end position="75"/>
    </location>
</feature>
<proteinExistence type="predicted"/>
<dbReference type="PANTHER" id="PTHR41282:SF1">
    <property type="entry name" value="CONSERVED TRANSMEMBRANE PROTEIN-RELATED"/>
    <property type="match status" value="1"/>
</dbReference>
<dbReference type="InterPro" id="IPR010539">
    <property type="entry name" value="BaxI_1-like"/>
</dbReference>
<comment type="caution">
    <text evidence="2">The sequence shown here is derived from an EMBL/GenBank/DDBJ whole genome shotgun (WGS) entry which is preliminary data.</text>
</comment>
<protein>
    <recommendedName>
        <fullName evidence="4">Bax inhibitor-1/YccA family protein</fullName>
    </recommendedName>
</protein>
<dbReference type="PANTHER" id="PTHR41282">
    <property type="entry name" value="CONSERVED TRANSMEMBRANE PROTEIN-RELATED"/>
    <property type="match status" value="1"/>
</dbReference>
<feature type="transmembrane region" description="Helical" evidence="1">
    <location>
        <begin position="163"/>
        <end position="186"/>
    </location>
</feature>
<evidence type="ECO:0000256" key="1">
    <source>
        <dbReference type="SAM" id="Phobius"/>
    </source>
</evidence>
<dbReference type="Pfam" id="PF12811">
    <property type="entry name" value="BaxI_1"/>
    <property type="match status" value="1"/>
</dbReference>
<dbReference type="OrthoDB" id="540389at2759"/>
<name>A0A8J8N9S1_HALGN</name>
<feature type="transmembrane region" description="Helical" evidence="1">
    <location>
        <begin position="131"/>
        <end position="151"/>
    </location>
</feature>
<keyword evidence="1" id="KW-1133">Transmembrane helix</keyword>